<dbReference type="GO" id="GO:0009102">
    <property type="term" value="P:biotin biosynthetic process"/>
    <property type="evidence" value="ECO:0007669"/>
    <property type="project" value="TreeGrafter"/>
</dbReference>
<name>M7SY46_EUTLA</name>
<feature type="domain" description="Aminotransferase class I/classII large" evidence="5">
    <location>
        <begin position="94"/>
        <end position="430"/>
    </location>
</feature>
<evidence type="ECO:0000256" key="4">
    <source>
        <dbReference type="ARBA" id="ARBA00022898"/>
    </source>
</evidence>
<dbReference type="GO" id="GO:0008483">
    <property type="term" value="F:transaminase activity"/>
    <property type="evidence" value="ECO:0007669"/>
    <property type="project" value="UniProtKB-KW"/>
</dbReference>
<dbReference type="SUPFAM" id="SSF53383">
    <property type="entry name" value="PLP-dependent transferases"/>
    <property type="match status" value="1"/>
</dbReference>
<gene>
    <name evidence="6" type="ORF">UCREL1_1434</name>
</gene>
<evidence type="ECO:0000313" key="7">
    <source>
        <dbReference type="Proteomes" id="UP000012174"/>
    </source>
</evidence>
<accession>M7SY46</accession>
<dbReference type="OMA" id="GINAYNI"/>
<dbReference type="Gene3D" id="3.40.640.10">
    <property type="entry name" value="Type I PLP-dependent aspartate aminotransferase-like (Major domain)"/>
    <property type="match status" value="1"/>
</dbReference>
<dbReference type="InterPro" id="IPR004839">
    <property type="entry name" value="Aminotransferase_I/II_large"/>
</dbReference>
<organism evidence="6 7">
    <name type="scientific">Eutypa lata (strain UCR-EL1)</name>
    <name type="common">Grapevine dieback disease fungus</name>
    <name type="synonym">Eutypa armeniacae</name>
    <dbReference type="NCBI Taxonomy" id="1287681"/>
    <lineage>
        <taxon>Eukaryota</taxon>
        <taxon>Fungi</taxon>
        <taxon>Dikarya</taxon>
        <taxon>Ascomycota</taxon>
        <taxon>Pezizomycotina</taxon>
        <taxon>Sordariomycetes</taxon>
        <taxon>Xylariomycetidae</taxon>
        <taxon>Xylariales</taxon>
        <taxon>Diatrypaceae</taxon>
        <taxon>Eutypa</taxon>
    </lineage>
</organism>
<evidence type="ECO:0000256" key="1">
    <source>
        <dbReference type="ARBA" id="ARBA00001933"/>
    </source>
</evidence>
<dbReference type="InterPro" id="IPR015422">
    <property type="entry name" value="PyrdxlP-dep_Trfase_small"/>
</dbReference>
<proteinExistence type="inferred from homology"/>
<keyword evidence="4" id="KW-0663">Pyridoxal phosphate</keyword>
<keyword evidence="7" id="KW-1185">Reference proteome</keyword>
<dbReference type="KEGG" id="ela:UCREL1_1434"/>
<comment type="similarity">
    <text evidence="2">Belongs to the class-II pyridoxal-phosphate-dependent aminotransferase family. BioF subfamily.</text>
</comment>
<comment type="cofactor">
    <cofactor evidence="1">
        <name>pyridoxal 5'-phosphate</name>
        <dbReference type="ChEBI" id="CHEBI:597326"/>
    </cofactor>
</comment>
<dbReference type="Gene3D" id="3.90.1150.10">
    <property type="entry name" value="Aspartate Aminotransferase, domain 1"/>
    <property type="match status" value="1"/>
</dbReference>
<dbReference type="PANTHER" id="PTHR13693">
    <property type="entry name" value="CLASS II AMINOTRANSFERASE/8-AMINO-7-OXONONANOATE SYNTHASE"/>
    <property type="match status" value="1"/>
</dbReference>
<dbReference type="eggNOG" id="KOG1359">
    <property type="taxonomic scope" value="Eukaryota"/>
</dbReference>
<evidence type="ECO:0000256" key="2">
    <source>
        <dbReference type="ARBA" id="ARBA00010008"/>
    </source>
</evidence>
<dbReference type="HOGENOM" id="CLU_015846_3_0_1"/>
<dbReference type="InterPro" id="IPR050087">
    <property type="entry name" value="AON_synthase_class-II"/>
</dbReference>
<keyword evidence="3 6" id="KW-0808">Transferase</keyword>
<sequence length="472" mass="52210">MLSGELPTPYTSSRLAESRKSNDPIFYRNLEQVLEKRRADGTIYSIPRSEGAPESVDFKTFDILSLTSSGTLRRIYLDELATESRFKLNDGVSRVMGNSSYTSETEHEIAAFHGAETALLLKSGWDANGAIMSAIPQRGDVIVYDELIHASFHEGMKLTRASTKISFKHNDVDDFRQTLTRVRQSYPLIGEDKRCLLISVESLYSMDGDVTPLAELVAVAKEIFPKGNAQFVIDEAHSTGVIGKGGSGLVNMLGLEKDIAIRVHTYSKAIPASGGAVILCNETVRSMLINYGRVVIYSNSPQFSMVGPIRIAYRYMRSGQIEALQVKLQEVIRHFYRSITSHPVYRRAVDAGILSVPNADGFESKQFLSHISYIMTCQCYNEHLFCHLLLRNFSVLAVGPPVVPKGTKRVRLVFHADHTDAQIESLAGAICEWAYEMLETEASEKAGSSSKISYAAQQVFMNQDGAKGIIVG</sequence>
<dbReference type="AlphaFoldDB" id="M7SY46"/>
<dbReference type="InterPro" id="IPR015421">
    <property type="entry name" value="PyrdxlP-dep_Trfase_major"/>
</dbReference>
<dbReference type="Proteomes" id="UP000012174">
    <property type="component" value="Unassembled WGS sequence"/>
</dbReference>
<evidence type="ECO:0000259" key="5">
    <source>
        <dbReference type="Pfam" id="PF00155"/>
    </source>
</evidence>
<evidence type="ECO:0000313" key="6">
    <source>
        <dbReference type="EMBL" id="EMR71524.1"/>
    </source>
</evidence>
<reference evidence="7" key="1">
    <citation type="journal article" date="2013" name="Genome Announc.">
        <title>Draft genome sequence of the grapevine dieback fungus Eutypa lata UCR-EL1.</title>
        <authorList>
            <person name="Blanco-Ulate B."/>
            <person name="Rolshausen P.E."/>
            <person name="Cantu D."/>
        </authorList>
    </citation>
    <scope>NUCLEOTIDE SEQUENCE [LARGE SCALE GENOMIC DNA]</scope>
    <source>
        <strain evidence="7">UCR-EL1</strain>
    </source>
</reference>
<dbReference type="PANTHER" id="PTHR13693:SF77">
    <property type="entry name" value="8-AMINO-7-OXONONANOATE SYNTHASE"/>
    <property type="match status" value="1"/>
</dbReference>
<protein>
    <submittedName>
        <fullName evidence="6">Putative class ii aminotransferase 8-amino-7-oxononanoate synthase protein</fullName>
    </submittedName>
</protein>
<dbReference type="Pfam" id="PF00155">
    <property type="entry name" value="Aminotran_1_2"/>
    <property type="match status" value="1"/>
</dbReference>
<dbReference type="InterPro" id="IPR015424">
    <property type="entry name" value="PyrdxlP-dep_Trfase"/>
</dbReference>
<dbReference type="OrthoDB" id="2382073at2759"/>
<dbReference type="GO" id="GO:0030170">
    <property type="term" value="F:pyridoxal phosphate binding"/>
    <property type="evidence" value="ECO:0007669"/>
    <property type="project" value="InterPro"/>
</dbReference>
<dbReference type="EMBL" id="KB705629">
    <property type="protein sequence ID" value="EMR71524.1"/>
    <property type="molecule type" value="Genomic_DNA"/>
</dbReference>
<evidence type="ECO:0000256" key="3">
    <source>
        <dbReference type="ARBA" id="ARBA00022679"/>
    </source>
</evidence>
<keyword evidence="6" id="KW-0032">Aminotransferase</keyword>
<dbReference type="STRING" id="1287681.M7SY46"/>